<protein>
    <submittedName>
        <fullName evidence="2">Uncharacterized protein</fullName>
    </submittedName>
</protein>
<keyword evidence="3" id="KW-1185">Reference proteome</keyword>
<feature type="chain" id="PRO_5002220512" evidence="1">
    <location>
        <begin position="25"/>
        <end position="116"/>
    </location>
</feature>
<dbReference type="HOGENOM" id="CLU_2097149_0_0_1"/>
<evidence type="ECO:0000313" key="2">
    <source>
        <dbReference type="EMBL" id="KIK58853.1"/>
    </source>
</evidence>
<dbReference type="AlphaFoldDB" id="A0A0D0CT02"/>
<dbReference type="EMBL" id="KN834782">
    <property type="protein sequence ID" value="KIK58853.1"/>
    <property type="molecule type" value="Genomic_DNA"/>
</dbReference>
<dbReference type="Proteomes" id="UP000053593">
    <property type="component" value="Unassembled WGS sequence"/>
</dbReference>
<name>A0A0D0CT02_9AGAR</name>
<feature type="signal peptide" evidence="1">
    <location>
        <begin position="1"/>
        <end position="24"/>
    </location>
</feature>
<organism evidence="2 3">
    <name type="scientific">Collybiopsis luxurians FD-317 M1</name>
    <dbReference type="NCBI Taxonomy" id="944289"/>
    <lineage>
        <taxon>Eukaryota</taxon>
        <taxon>Fungi</taxon>
        <taxon>Dikarya</taxon>
        <taxon>Basidiomycota</taxon>
        <taxon>Agaricomycotina</taxon>
        <taxon>Agaricomycetes</taxon>
        <taxon>Agaricomycetidae</taxon>
        <taxon>Agaricales</taxon>
        <taxon>Marasmiineae</taxon>
        <taxon>Omphalotaceae</taxon>
        <taxon>Collybiopsis</taxon>
        <taxon>Collybiopsis luxurians</taxon>
    </lineage>
</organism>
<accession>A0A0D0CT02</accession>
<reference evidence="2 3" key="1">
    <citation type="submission" date="2014-04" db="EMBL/GenBank/DDBJ databases">
        <title>Evolutionary Origins and Diversification of the Mycorrhizal Mutualists.</title>
        <authorList>
            <consortium name="DOE Joint Genome Institute"/>
            <consortium name="Mycorrhizal Genomics Consortium"/>
            <person name="Kohler A."/>
            <person name="Kuo A."/>
            <person name="Nagy L.G."/>
            <person name="Floudas D."/>
            <person name="Copeland A."/>
            <person name="Barry K.W."/>
            <person name="Cichocki N."/>
            <person name="Veneault-Fourrey C."/>
            <person name="LaButti K."/>
            <person name="Lindquist E.A."/>
            <person name="Lipzen A."/>
            <person name="Lundell T."/>
            <person name="Morin E."/>
            <person name="Murat C."/>
            <person name="Riley R."/>
            <person name="Ohm R."/>
            <person name="Sun H."/>
            <person name="Tunlid A."/>
            <person name="Henrissat B."/>
            <person name="Grigoriev I.V."/>
            <person name="Hibbett D.S."/>
            <person name="Martin F."/>
        </authorList>
    </citation>
    <scope>NUCLEOTIDE SEQUENCE [LARGE SCALE GENOMIC DNA]</scope>
    <source>
        <strain evidence="2 3">FD-317 M1</strain>
    </source>
</reference>
<proteinExistence type="predicted"/>
<evidence type="ECO:0000256" key="1">
    <source>
        <dbReference type="SAM" id="SignalP"/>
    </source>
</evidence>
<evidence type="ECO:0000313" key="3">
    <source>
        <dbReference type="Proteomes" id="UP000053593"/>
    </source>
</evidence>
<keyword evidence="1" id="KW-0732">Signal</keyword>
<gene>
    <name evidence="2" type="ORF">GYMLUDRAFT_245638</name>
</gene>
<sequence length="116" mass="13037">MPNKKLSNASKLLLLLSLWHQFELEGISEPHHDEMELNILNAFSTLLYVGSRSVCHTPVVNAVARGTDGPSFHFYIAMNANPHVSAFTSRSVTPNSERGQHLLLNYAESQYNMLRI</sequence>